<name>A0A564Z3M5_HYMDI</name>
<dbReference type="AlphaFoldDB" id="A0A564Z3M5"/>
<dbReference type="InterPro" id="IPR013320">
    <property type="entry name" value="ConA-like_dom_sf"/>
</dbReference>
<evidence type="ECO:0000313" key="1">
    <source>
        <dbReference type="EMBL" id="VUZ53404.1"/>
    </source>
</evidence>
<dbReference type="SUPFAM" id="SSF49899">
    <property type="entry name" value="Concanavalin A-like lectins/glucanases"/>
    <property type="match status" value="1"/>
</dbReference>
<accession>A0A564Z3M5</accession>
<proteinExistence type="predicted"/>
<dbReference type="Gene3D" id="2.60.120.200">
    <property type="match status" value="1"/>
</dbReference>
<keyword evidence="2" id="KW-1185">Reference proteome</keyword>
<evidence type="ECO:0000313" key="2">
    <source>
        <dbReference type="Proteomes" id="UP000321570"/>
    </source>
</evidence>
<dbReference type="EMBL" id="CABIJS010000555">
    <property type="protein sequence ID" value="VUZ53404.1"/>
    <property type="molecule type" value="Genomic_DNA"/>
</dbReference>
<reference evidence="1 2" key="1">
    <citation type="submission" date="2019-07" db="EMBL/GenBank/DDBJ databases">
        <authorList>
            <person name="Jastrzebski P J."/>
            <person name="Paukszto L."/>
            <person name="Jastrzebski P J."/>
        </authorList>
    </citation>
    <scope>NUCLEOTIDE SEQUENCE [LARGE SCALE GENOMIC DNA]</scope>
    <source>
        <strain evidence="1 2">WMS-il1</strain>
    </source>
</reference>
<dbReference type="Proteomes" id="UP000321570">
    <property type="component" value="Unassembled WGS sequence"/>
</dbReference>
<gene>
    <name evidence="1" type="ORF">WMSIL1_LOCUS11575</name>
</gene>
<protein>
    <submittedName>
        <fullName evidence="1">Uncharacterized protein</fullName>
    </submittedName>
</protein>
<feature type="non-terminal residue" evidence="1">
    <location>
        <position position="91"/>
    </location>
</feature>
<sequence>MRCRGDHFFDNTVTFVKLDANLELPSIFAEYEFDMSFLFKTTVKDAVLMQNVGRKSGHFFELRIRSGIAFRFAYNVGNGLQVLEVTTAYWL</sequence>
<organism evidence="1 2">
    <name type="scientific">Hymenolepis diminuta</name>
    <name type="common">Rat tapeworm</name>
    <dbReference type="NCBI Taxonomy" id="6216"/>
    <lineage>
        <taxon>Eukaryota</taxon>
        <taxon>Metazoa</taxon>
        <taxon>Spiralia</taxon>
        <taxon>Lophotrochozoa</taxon>
        <taxon>Platyhelminthes</taxon>
        <taxon>Cestoda</taxon>
        <taxon>Eucestoda</taxon>
        <taxon>Cyclophyllidea</taxon>
        <taxon>Hymenolepididae</taxon>
        <taxon>Hymenolepis</taxon>
    </lineage>
</organism>